<dbReference type="OrthoDB" id="9802365at2"/>
<dbReference type="Gene3D" id="3.90.79.10">
    <property type="entry name" value="Nucleoside Triphosphate Pyrophosphohydrolase"/>
    <property type="match status" value="1"/>
</dbReference>
<dbReference type="SUPFAM" id="SSF48150">
    <property type="entry name" value="DNA-glycosylase"/>
    <property type="match status" value="1"/>
</dbReference>
<protein>
    <recommendedName>
        <fullName evidence="6">Adenine DNA glycosylase</fullName>
        <ecNumber evidence="5">3.2.2.31</ecNumber>
    </recommendedName>
</protein>
<dbReference type="EMBL" id="CP003985">
    <property type="protein sequence ID" value="AGF78783.1"/>
    <property type="molecule type" value="Genomic_DNA"/>
</dbReference>
<dbReference type="InterPro" id="IPR044298">
    <property type="entry name" value="MIG/MutY"/>
</dbReference>
<evidence type="ECO:0000256" key="7">
    <source>
        <dbReference type="ARBA" id="ARBA00022485"/>
    </source>
</evidence>
<comment type="function">
    <text evidence="3">Adenine glycosylase active on G-A mispairs. MutY also corrects error-prone DNA synthesis past GO lesions which are due to the oxidatively damaged form of guanine: 7,8-dihydro-8-oxoguanine (8-oxo-dGTP).</text>
</comment>
<dbReference type="GO" id="GO:0000701">
    <property type="term" value="F:purine-specific mismatch base pair DNA N-glycosylase activity"/>
    <property type="evidence" value="ECO:0007669"/>
    <property type="project" value="UniProtKB-EC"/>
</dbReference>
<dbReference type="CDD" id="cd03425">
    <property type="entry name" value="NUDIX_MutT_NudA_like"/>
    <property type="match status" value="1"/>
</dbReference>
<name>M1P5L2_DESSD</name>
<dbReference type="GO" id="GO:0051539">
    <property type="term" value="F:4 iron, 4 sulfur cluster binding"/>
    <property type="evidence" value="ECO:0007669"/>
    <property type="project" value="UniProtKB-KW"/>
</dbReference>
<dbReference type="PROSITE" id="PS51462">
    <property type="entry name" value="NUDIX"/>
    <property type="match status" value="1"/>
</dbReference>
<evidence type="ECO:0000259" key="15">
    <source>
        <dbReference type="PROSITE" id="PS51462"/>
    </source>
</evidence>
<dbReference type="InterPro" id="IPR020476">
    <property type="entry name" value="Nudix_hydrolase"/>
</dbReference>
<accession>M1P5L2</accession>
<comment type="cofactor">
    <cofactor evidence="2">
        <name>[4Fe-4S] cluster</name>
        <dbReference type="ChEBI" id="CHEBI:49883"/>
    </cofactor>
</comment>
<evidence type="ECO:0000256" key="8">
    <source>
        <dbReference type="ARBA" id="ARBA00022723"/>
    </source>
</evidence>
<evidence type="ECO:0000256" key="11">
    <source>
        <dbReference type="ARBA" id="ARBA00023004"/>
    </source>
</evidence>
<dbReference type="PROSITE" id="PS01155">
    <property type="entry name" value="ENDONUCLEASE_III_2"/>
    <property type="match status" value="1"/>
</dbReference>
<dbReference type="InterPro" id="IPR004036">
    <property type="entry name" value="Endonuclease-III-like_CS2"/>
</dbReference>
<evidence type="ECO:0000313" key="16">
    <source>
        <dbReference type="EMBL" id="AGF78783.1"/>
    </source>
</evidence>
<dbReference type="HOGENOM" id="CLU_012862_0_3_7"/>
<evidence type="ECO:0000256" key="12">
    <source>
        <dbReference type="ARBA" id="ARBA00023014"/>
    </source>
</evidence>
<dbReference type="InterPro" id="IPR023170">
    <property type="entry name" value="HhH_base_excis_C"/>
</dbReference>
<dbReference type="eggNOG" id="COG0494">
    <property type="taxonomic scope" value="Bacteria"/>
</dbReference>
<dbReference type="InterPro" id="IPR005760">
    <property type="entry name" value="A/G_AdeGlyc_MutY"/>
</dbReference>
<keyword evidence="12" id="KW-0411">Iron-sulfur</keyword>
<evidence type="ECO:0000256" key="2">
    <source>
        <dbReference type="ARBA" id="ARBA00001966"/>
    </source>
</evidence>
<dbReference type="EC" id="3.2.2.31" evidence="5"/>
<dbReference type="GO" id="GO:0032357">
    <property type="term" value="F:oxidized purine DNA binding"/>
    <property type="evidence" value="ECO:0007669"/>
    <property type="project" value="TreeGrafter"/>
</dbReference>
<evidence type="ECO:0000256" key="10">
    <source>
        <dbReference type="ARBA" id="ARBA00022801"/>
    </source>
</evidence>
<dbReference type="KEGG" id="dsf:UWK_02243"/>
<keyword evidence="7" id="KW-0004">4Fe-4S</keyword>
<comment type="similarity">
    <text evidence="4">Belongs to the Nth/MutY family.</text>
</comment>
<dbReference type="RefSeq" id="WP_015404471.1">
    <property type="nucleotide sequence ID" value="NC_020304.1"/>
</dbReference>
<organism evidence="16 17">
    <name type="scientific">Desulfocapsa sulfexigens (strain DSM 10523 / SB164P1)</name>
    <dbReference type="NCBI Taxonomy" id="1167006"/>
    <lineage>
        <taxon>Bacteria</taxon>
        <taxon>Pseudomonadati</taxon>
        <taxon>Thermodesulfobacteriota</taxon>
        <taxon>Desulfobulbia</taxon>
        <taxon>Desulfobulbales</taxon>
        <taxon>Desulfocapsaceae</taxon>
        <taxon>Desulfocapsa</taxon>
    </lineage>
</organism>
<sequence length="369" mass="42327">MSTPNTLQQALLDWFDKNQRDLPWRSSYTPYQIWISEIMLQQTQMDRVTVFFSRWMNTFPDIATLAMASEDQILKCWEGLGYYSRARNILKTAQILVERHEGRIPSSRKELLKLPGIGPYTAGAIASISFNRDVPVVDANIERIFARLFNIDLISGSPEAKRIHWQKAETLLPPKQARNFNQGLMELGALICRPKKPDCSLCPLAPYCLALKHDLIPERPIPKKSTKILPIEMATGVLLHNGQLFIQQRLEDDVWGSLWEFPGGRLKLGETPEQTVVREFFEETEFKIEIDSKITTTIHHFTRYKVTLHCFLVTLAQQDSDPVLHAAQEFKWIPFTALASHAFPAGHRKLINHMEESGFFLNQSPCKPD</sequence>
<reference evidence="17" key="1">
    <citation type="journal article" date="2013" name="Stand. Genomic Sci.">
        <title>Complete genome sequence of Desulfocapsa sulfexigens, a marine deltaproteobacterium specialized in disproportionating inorganic sulfur compounds.</title>
        <authorList>
            <person name="Finster K.W."/>
            <person name="Kjeldsen K.U."/>
            <person name="Kube M."/>
            <person name="Reinhardt R."/>
            <person name="Mussmann M."/>
            <person name="Amann R."/>
            <person name="Schreiber L."/>
        </authorList>
    </citation>
    <scope>NUCLEOTIDE SEQUENCE [LARGE SCALE GENOMIC DNA]</scope>
    <source>
        <strain evidence="17">DSM 10523 / SB164P1</strain>
    </source>
</reference>
<keyword evidence="8" id="KW-0479">Metal-binding</keyword>
<evidence type="ECO:0000256" key="9">
    <source>
        <dbReference type="ARBA" id="ARBA00022763"/>
    </source>
</evidence>
<dbReference type="GO" id="GO:0046872">
    <property type="term" value="F:metal ion binding"/>
    <property type="evidence" value="ECO:0007669"/>
    <property type="project" value="UniProtKB-KW"/>
</dbReference>
<evidence type="ECO:0000313" key="17">
    <source>
        <dbReference type="Proteomes" id="UP000011721"/>
    </source>
</evidence>
<dbReference type="Proteomes" id="UP000011721">
    <property type="component" value="Chromosome"/>
</dbReference>
<feature type="domain" description="Nudix hydrolase" evidence="15">
    <location>
        <begin position="229"/>
        <end position="356"/>
    </location>
</feature>
<dbReference type="PANTHER" id="PTHR42944:SF1">
    <property type="entry name" value="ADENINE DNA GLYCOSYLASE"/>
    <property type="match status" value="1"/>
</dbReference>
<dbReference type="GO" id="GO:0035485">
    <property type="term" value="F:adenine/guanine mispair binding"/>
    <property type="evidence" value="ECO:0007669"/>
    <property type="project" value="TreeGrafter"/>
</dbReference>
<dbReference type="STRING" id="1167006.UWK_02243"/>
<dbReference type="SUPFAM" id="SSF55811">
    <property type="entry name" value="Nudix"/>
    <property type="match status" value="1"/>
</dbReference>
<keyword evidence="9" id="KW-0227">DNA damage</keyword>
<dbReference type="PATRIC" id="fig|1167006.5.peg.2438"/>
<keyword evidence="13" id="KW-0234">DNA repair</keyword>
<dbReference type="AlphaFoldDB" id="M1P5L2"/>
<dbReference type="CDD" id="cd00056">
    <property type="entry name" value="ENDO3c"/>
    <property type="match status" value="1"/>
</dbReference>
<dbReference type="Gene3D" id="1.10.1670.10">
    <property type="entry name" value="Helix-hairpin-Helix base-excision DNA repair enzymes (C-terminal)"/>
    <property type="match status" value="1"/>
</dbReference>
<dbReference type="FunFam" id="1.10.340.30:FF:000002">
    <property type="entry name" value="Adenine DNA glycosylase"/>
    <property type="match status" value="1"/>
</dbReference>
<dbReference type="GO" id="GO:0034039">
    <property type="term" value="F:8-oxo-7,8-dihydroguanine DNA N-glycosylase activity"/>
    <property type="evidence" value="ECO:0007669"/>
    <property type="project" value="TreeGrafter"/>
</dbReference>
<comment type="catalytic activity">
    <reaction evidence="1">
        <text>Hydrolyzes free adenine bases from 7,8-dihydro-8-oxoguanine:adenine mismatched double-stranded DNA, leaving an apurinic site.</text>
        <dbReference type="EC" id="3.2.2.31"/>
    </reaction>
</comment>
<dbReference type="SMART" id="SM00478">
    <property type="entry name" value="ENDO3c"/>
    <property type="match status" value="1"/>
</dbReference>
<evidence type="ECO:0000256" key="5">
    <source>
        <dbReference type="ARBA" id="ARBA00012045"/>
    </source>
</evidence>
<dbReference type="InterPro" id="IPR011257">
    <property type="entry name" value="DNA_glycosylase"/>
</dbReference>
<evidence type="ECO:0000256" key="14">
    <source>
        <dbReference type="ARBA" id="ARBA00023295"/>
    </source>
</evidence>
<evidence type="ECO:0000256" key="6">
    <source>
        <dbReference type="ARBA" id="ARBA00022023"/>
    </source>
</evidence>
<evidence type="ECO:0000256" key="4">
    <source>
        <dbReference type="ARBA" id="ARBA00008343"/>
    </source>
</evidence>
<dbReference type="GO" id="GO:0006298">
    <property type="term" value="P:mismatch repair"/>
    <property type="evidence" value="ECO:0007669"/>
    <property type="project" value="TreeGrafter"/>
</dbReference>
<evidence type="ECO:0000256" key="1">
    <source>
        <dbReference type="ARBA" id="ARBA00000843"/>
    </source>
</evidence>
<keyword evidence="14 16" id="KW-0326">Glycosidase</keyword>
<dbReference type="InterPro" id="IPR015797">
    <property type="entry name" value="NUDIX_hydrolase-like_dom_sf"/>
</dbReference>
<dbReference type="GO" id="GO:0006284">
    <property type="term" value="P:base-excision repair"/>
    <property type="evidence" value="ECO:0007669"/>
    <property type="project" value="InterPro"/>
</dbReference>
<dbReference type="Pfam" id="PF00730">
    <property type="entry name" value="HhH-GPD"/>
    <property type="match status" value="1"/>
</dbReference>
<dbReference type="PRINTS" id="PR00502">
    <property type="entry name" value="NUDIXFAMILY"/>
</dbReference>
<keyword evidence="11" id="KW-0408">Iron</keyword>
<dbReference type="InterPro" id="IPR000445">
    <property type="entry name" value="HhH_motif"/>
</dbReference>
<dbReference type="PANTHER" id="PTHR42944">
    <property type="entry name" value="ADENINE DNA GLYCOSYLASE"/>
    <property type="match status" value="1"/>
</dbReference>
<gene>
    <name evidence="16" type="ordered locus">UWK_02243</name>
</gene>
<dbReference type="eggNOG" id="COG1194">
    <property type="taxonomic scope" value="Bacteria"/>
</dbReference>
<dbReference type="InterPro" id="IPR029119">
    <property type="entry name" value="MutY_C"/>
</dbReference>
<evidence type="ECO:0000256" key="13">
    <source>
        <dbReference type="ARBA" id="ARBA00023204"/>
    </source>
</evidence>
<dbReference type="NCBIfam" id="TIGR01084">
    <property type="entry name" value="mutY"/>
    <property type="match status" value="1"/>
</dbReference>
<proteinExistence type="inferred from homology"/>
<keyword evidence="10 16" id="KW-0378">Hydrolase</keyword>
<evidence type="ECO:0000256" key="3">
    <source>
        <dbReference type="ARBA" id="ARBA00002933"/>
    </source>
</evidence>
<dbReference type="Pfam" id="PF14815">
    <property type="entry name" value="NUDIX_4"/>
    <property type="match status" value="1"/>
</dbReference>
<keyword evidence="17" id="KW-1185">Reference proteome</keyword>
<dbReference type="Pfam" id="PF00633">
    <property type="entry name" value="HHH"/>
    <property type="match status" value="1"/>
</dbReference>
<dbReference type="InterPro" id="IPR003265">
    <property type="entry name" value="HhH-GPD_domain"/>
</dbReference>
<dbReference type="Gene3D" id="1.10.340.30">
    <property type="entry name" value="Hypothetical protein, domain 2"/>
    <property type="match status" value="1"/>
</dbReference>
<dbReference type="InterPro" id="IPR000086">
    <property type="entry name" value="NUDIX_hydrolase_dom"/>
</dbReference>